<evidence type="ECO:0000256" key="7">
    <source>
        <dbReference type="ARBA" id="ARBA00022692"/>
    </source>
</evidence>
<evidence type="ECO:0000259" key="28">
    <source>
        <dbReference type="PROSITE" id="PS50948"/>
    </source>
</evidence>
<feature type="transmembrane region" description="Helical" evidence="23">
    <location>
        <begin position="451"/>
        <end position="473"/>
    </location>
</feature>
<dbReference type="InterPro" id="IPR000858">
    <property type="entry name" value="S_locus_glycoprot_dom"/>
</dbReference>
<dbReference type="CDD" id="cd00028">
    <property type="entry name" value="B_lectin"/>
    <property type="match status" value="2"/>
</dbReference>
<evidence type="ECO:0000256" key="3">
    <source>
        <dbReference type="ARBA" id="ARBA00022475"/>
    </source>
</evidence>
<feature type="binding site" evidence="21">
    <location>
        <position position="565"/>
    </location>
    <ligand>
        <name>ATP</name>
        <dbReference type="ChEBI" id="CHEBI:30616"/>
    </ligand>
</feature>
<dbReference type="Pfam" id="PF00954">
    <property type="entry name" value="S_locus_glycop"/>
    <property type="match status" value="2"/>
</dbReference>
<dbReference type="InterPro" id="IPR001245">
    <property type="entry name" value="Ser-Thr/Tyr_kinase_cat_dom"/>
</dbReference>
<keyword evidence="16" id="KW-0675">Receptor</keyword>
<comment type="catalytic activity">
    <reaction evidence="18">
        <text>L-threonyl-[protein] + ATP = O-phospho-L-threonyl-[protein] + ADP + H(+)</text>
        <dbReference type="Rhea" id="RHEA:46608"/>
        <dbReference type="Rhea" id="RHEA-COMP:11060"/>
        <dbReference type="Rhea" id="RHEA-COMP:11605"/>
        <dbReference type="ChEBI" id="CHEBI:15378"/>
        <dbReference type="ChEBI" id="CHEBI:30013"/>
        <dbReference type="ChEBI" id="CHEBI:30616"/>
        <dbReference type="ChEBI" id="CHEBI:61977"/>
        <dbReference type="ChEBI" id="CHEBI:456216"/>
        <dbReference type="EC" id="2.7.11.1"/>
    </reaction>
</comment>
<dbReference type="PROSITE" id="PS00107">
    <property type="entry name" value="PROTEIN_KINASE_ATP"/>
    <property type="match status" value="2"/>
</dbReference>
<evidence type="ECO:0000256" key="18">
    <source>
        <dbReference type="ARBA" id="ARBA00047899"/>
    </source>
</evidence>
<dbReference type="FunFam" id="3.30.200.20:FF:000195">
    <property type="entry name" value="G-type lectin S-receptor-like serine/threonine-protein kinase"/>
    <property type="match status" value="1"/>
</dbReference>
<dbReference type="CDD" id="cd01098">
    <property type="entry name" value="PAN_AP_plant"/>
    <property type="match status" value="2"/>
</dbReference>
<keyword evidence="17" id="KW-0325">Glycoprotein</keyword>
<keyword evidence="12 21" id="KW-0067">ATP-binding</keyword>
<dbReference type="EMBL" id="SDMP01000003">
    <property type="protein sequence ID" value="RYR65800.1"/>
    <property type="molecule type" value="Genomic_DNA"/>
</dbReference>
<dbReference type="FunFam" id="3.30.200.20:FF:000330">
    <property type="entry name" value="G-type lectin S-receptor-like serine/threonine-protein kinase At4g03230"/>
    <property type="match status" value="1"/>
</dbReference>
<dbReference type="GO" id="GO:0005524">
    <property type="term" value="F:ATP binding"/>
    <property type="evidence" value="ECO:0007669"/>
    <property type="project" value="UniProtKB-UniRule"/>
</dbReference>
<feature type="domain" description="Bulb-type lectin" evidence="27">
    <location>
        <begin position="31"/>
        <end position="155"/>
    </location>
</feature>
<evidence type="ECO:0000256" key="22">
    <source>
        <dbReference type="SAM" id="MobiDB-lite"/>
    </source>
</evidence>
<feature type="chain" id="PRO_5019040639" description="non-specific serine/threonine protein kinase" evidence="24">
    <location>
        <begin position="31"/>
        <end position="1705"/>
    </location>
</feature>
<dbReference type="PROSITE" id="PS50026">
    <property type="entry name" value="EGF_3"/>
    <property type="match status" value="1"/>
</dbReference>
<keyword evidence="3" id="KW-1003">Cell membrane</keyword>
<evidence type="ECO:0000259" key="25">
    <source>
        <dbReference type="PROSITE" id="PS50011"/>
    </source>
</evidence>
<dbReference type="InterPro" id="IPR036426">
    <property type="entry name" value="Bulb-type_lectin_dom_sf"/>
</dbReference>
<evidence type="ECO:0000256" key="10">
    <source>
        <dbReference type="ARBA" id="ARBA00022741"/>
    </source>
</evidence>
<dbReference type="InterPro" id="IPR017441">
    <property type="entry name" value="Protein_kinase_ATP_BS"/>
</dbReference>
<dbReference type="SUPFAM" id="SSF56112">
    <property type="entry name" value="Protein kinase-like (PK-like)"/>
    <property type="match status" value="2"/>
</dbReference>
<keyword evidence="15" id="KW-1015">Disulfide bond</keyword>
<dbReference type="SUPFAM" id="SSF51110">
    <property type="entry name" value="alpha-D-mannose-specific plant lectins"/>
    <property type="match status" value="2"/>
</dbReference>
<evidence type="ECO:0000256" key="14">
    <source>
        <dbReference type="ARBA" id="ARBA00023136"/>
    </source>
</evidence>
<dbReference type="InterPro" id="IPR021820">
    <property type="entry name" value="S-locus_recpt_kinase_C"/>
</dbReference>
<dbReference type="Pfam" id="PF01453">
    <property type="entry name" value="B_lectin"/>
    <property type="match status" value="2"/>
</dbReference>
<dbReference type="Gene3D" id="1.10.510.10">
    <property type="entry name" value="Transferase(Phosphotransferase) domain 1"/>
    <property type="match status" value="2"/>
</dbReference>
<evidence type="ECO:0000256" key="8">
    <source>
        <dbReference type="ARBA" id="ARBA00022729"/>
    </source>
</evidence>
<comment type="caution">
    <text evidence="20">Lacks conserved residue(s) required for the propagation of feature annotation.</text>
</comment>
<keyword evidence="14 23" id="KW-0472">Membrane</keyword>
<dbReference type="FunFam" id="2.90.10.10:FF:000005">
    <property type="entry name" value="G-type lectin S-receptor-like serine/threonine-protein kinase"/>
    <property type="match status" value="1"/>
</dbReference>
<keyword evidence="8 24" id="KW-0732">Signal</keyword>
<dbReference type="FunFam" id="2.90.10.30:FF:000003">
    <property type="entry name" value="Os04g0303100 protein"/>
    <property type="match status" value="2"/>
</dbReference>
<keyword evidence="11" id="KW-0418">Kinase</keyword>
<dbReference type="CDD" id="cd14066">
    <property type="entry name" value="STKc_IRAK"/>
    <property type="match status" value="2"/>
</dbReference>
<feature type="domain" description="EGF-like" evidence="26">
    <location>
        <begin position="297"/>
        <end position="333"/>
    </location>
</feature>
<feature type="signal peptide" evidence="24">
    <location>
        <begin position="1"/>
        <end position="30"/>
    </location>
</feature>
<dbReference type="GO" id="GO:0030246">
    <property type="term" value="F:carbohydrate binding"/>
    <property type="evidence" value="ECO:0007669"/>
    <property type="project" value="UniProtKB-KW"/>
</dbReference>
<feature type="domain" description="Protein kinase" evidence="25">
    <location>
        <begin position="537"/>
        <end position="823"/>
    </location>
</feature>
<dbReference type="FunFam" id="2.90.10.10:FF:000029">
    <property type="entry name" value="G-type lectin S-receptor-like serine/threonine-protein kinase"/>
    <property type="match status" value="1"/>
</dbReference>
<evidence type="ECO:0000259" key="26">
    <source>
        <dbReference type="PROSITE" id="PS50026"/>
    </source>
</evidence>
<evidence type="ECO:0000256" key="21">
    <source>
        <dbReference type="PROSITE-ProRule" id="PRU10141"/>
    </source>
</evidence>
<sequence length="1705" mass="192090">MGRARGRCATTLLCFFLFCFSIFSPKPCTSSDTLTKSQILRTNQTLLSPKGIFQLGFFSPTDDDSTSLYLAIWYNNILPRTVVWVANRDTPLQSSTGFLQIAETGSINIVNHSLKSIWSSNQTTQQPQNPVLKLLDSGNLVLRESNENDDPSKFLWQSFDYPTDTLLSGMKLGWNLDTNTEKHLTSWKFQDQDPSTGDYSFKMNFHGLPEIFLWNKDKITYRSGPWNGARFSGVPEMQPVTDSIKFTFHVDEHQVYYTFFIGNESLFSRLLVSSSGELQRLTWIESTQAWNKFWYAPKDQCDYYRECGAYGVCDANASPVCQCVKGFRPKNPQAWNLRDGSNGCVRKTELECESDGFLKMGNVKLPETTSVFVNRSMGIMECGEVCRRNCSCTAYANIEITGGGSGCVMWIGPLLDIRRYPSGGQDLYVRLAASDLADTESGDGSHNTAKVVGIIVGGAALILLALAICFLLWKKRKFPCMLERETVHRGSLERSQDLLMTEVVFSSNREQSSERKIDDLELPLFDFNTLTMATKNFSEENKLGQGGFGVVYKGRLMEGQEIAVKRLSKNSGQGVEEFKNEVKLIVKLQHRNLVRLLGCSIQMDEKMLVYEYLENRSLDGILFDKAKSSSLDWPRRFSIICGIARGLLYLHHDSRFKIIHRDLKASNILLDKEMNPKISDFGMARIFSTNQTEANTMRVVGTYGYMSPEYAMDGIFSVKSDVFSFGVLVLEIITGKKNRGFYYANAELNLLGHAWKQWNEGNALELIDSSIDNSYSSSEVLRCVQVGLLCVQERAEDRPTMSSVVLMLSSETASMPQPKNPGFCLGRNPMETDSSSSKQDETFTVNQVTVTMLNARNSMCSAENPLCLIMGQNQKPKLHCHYWLLSSLTVVLLNISFGSCFDTISTDKALRDGEILVSRDKTFAMGFFSPGRSTSRYIGIWYNNLPQQTVIWVANRNTPIDDTSGVLSINQHGNLALHHNHSILPIWSTNVSVTPSDTNKVIAQLTDIANLVLILNDTKTVIWQSFDQPTDTLIPHLRLGFDRGKDQSWVIQSWKTDDDPSPGDFTLKFSTNGMPQLFLYHKNLPWWRGGPWNGEFFMGIPNMKRDNNIFNVSCEEDENHAALSYNTYDKSVPSWVVVQQSGFFQVFTWDNQKNQWNRYWSEPTGQCDNYGTCGPNSNCDPLNYEDFQCTCLPGFEPKFLRNWYENRDGSGGCARKKGASVCGSGEGFVNIEGLKVPDTSVAIVKEGLSLEECEKECLRNCSCSAYAVANVASGGSGCFAWHGDLMDIEKLSDQGQEIFVRVDAVELANYYKKTKEAFGKKKIIGVLVASLFAVLLILACVYHLRLQKKKKEDKMLRQLNQDSPRENSDDIQSKGDPNLPFFSIKIIMAATKNFAPQNKLGQGGFGSVYKGQLYNGQEIAVKRLSRDSGQGIEEFKNEVTLLVKLQHRNLVRLHGCCLEKEERMLVYEYLPNRSLDFFIFDKLQRSLLDWDRRFEIIYGIARGVLYLHQDSRLKIIHRDLKASNVLLDATMNPKISDFGMARIFGEDQIQARTRRVVGTYGYMSPEYAMEGRYSTKSDVFSFGVLLLEIIAGKRNTDSSDKERASPNLIGYVWKLWTEGKALDMVDTTLDQSYPPEIALKCIQIGLLCVQENVNKRPSMMEVVFMLGNEAPICPPQKPAFLFNGNQDDLQESSTSGGGSSINEVC</sequence>
<evidence type="ECO:0000256" key="6">
    <source>
        <dbReference type="ARBA" id="ARBA00022679"/>
    </source>
</evidence>
<dbReference type="Gene3D" id="3.30.200.20">
    <property type="entry name" value="Phosphorylase Kinase, domain 1"/>
    <property type="match status" value="2"/>
</dbReference>
<evidence type="ECO:0000256" key="9">
    <source>
        <dbReference type="ARBA" id="ARBA00022734"/>
    </source>
</evidence>
<dbReference type="InterPro" id="IPR008271">
    <property type="entry name" value="Ser/Thr_kinase_AS"/>
</dbReference>
<evidence type="ECO:0000256" key="23">
    <source>
        <dbReference type="SAM" id="Phobius"/>
    </source>
</evidence>
<organism evidence="29 30">
    <name type="scientific">Arachis hypogaea</name>
    <name type="common">Peanut</name>
    <dbReference type="NCBI Taxonomy" id="3818"/>
    <lineage>
        <taxon>Eukaryota</taxon>
        <taxon>Viridiplantae</taxon>
        <taxon>Streptophyta</taxon>
        <taxon>Embryophyta</taxon>
        <taxon>Tracheophyta</taxon>
        <taxon>Spermatophyta</taxon>
        <taxon>Magnoliopsida</taxon>
        <taxon>eudicotyledons</taxon>
        <taxon>Gunneridae</taxon>
        <taxon>Pentapetalae</taxon>
        <taxon>rosids</taxon>
        <taxon>fabids</taxon>
        <taxon>Fabales</taxon>
        <taxon>Fabaceae</taxon>
        <taxon>Papilionoideae</taxon>
        <taxon>50 kb inversion clade</taxon>
        <taxon>dalbergioids sensu lato</taxon>
        <taxon>Dalbergieae</taxon>
        <taxon>Pterocarpus clade</taxon>
        <taxon>Arachis</taxon>
    </lineage>
</organism>
<dbReference type="PANTHER" id="PTHR27002">
    <property type="entry name" value="RECEPTOR-LIKE SERINE/THREONINE-PROTEIN KINASE SD1-8"/>
    <property type="match status" value="1"/>
</dbReference>
<dbReference type="PROSITE" id="PS50948">
    <property type="entry name" value="PAN"/>
    <property type="match status" value="2"/>
</dbReference>
<dbReference type="PROSITE" id="PS50011">
    <property type="entry name" value="PROTEIN_KINASE_DOM"/>
    <property type="match status" value="2"/>
</dbReference>
<evidence type="ECO:0000259" key="27">
    <source>
        <dbReference type="PROSITE" id="PS50927"/>
    </source>
</evidence>
<dbReference type="SMART" id="SM00473">
    <property type="entry name" value="PAN_AP"/>
    <property type="match status" value="2"/>
</dbReference>
<evidence type="ECO:0000313" key="29">
    <source>
        <dbReference type="EMBL" id="RYR65800.1"/>
    </source>
</evidence>
<evidence type="ECO:0000256" key="24">
    <source>
        <dbReference type="SAM" id="SignalP"/>
    </source>
</evidence>
<keyword evidence="9" id="KW-0430">Lectin</keyword>
<evidence type="ECO:0000256" key="20">
    <source>
        <dbReference type="PROSITE-ProRule" id="PRU00076"/>
    </source>
</evidence>
<dbReference type="InterPro" id="IPR000742">
    <property type="entry name" value="EGF"/>
</dbReference>
<reference evidence="29 30" key="1">
    <citation type="submission" date="2019-01" db="EMBL/GenBank/DDBJ databases">
        <title>Sequencing of cultivated peanut Arachis hypogaea provides insights into genome evolution and oil improvement.</title>
        <authorList>
            <person name="Chen X."/>
        </authorList>
    </citation>
    <scope>NUCLEOTIDE SEQUENCE [LARGE SCALE GENOMIC DNA]</scope>
    <source>
        <strain evidence="30">cv. Fuhuasheng</strain>
        <tissue evidence="29">Leaves</tissue>
    </source>
</reference>
<dbReference type="EC" id="2.7.11.1" evidence="2"/>
<dbReference type="Proteomes" id="UP000289738">
    <property type="component" value="Chromosome A03"/>
</dbReference>
<accession>A0A445DRJ4</accession>
<proteinExistence type="predicted"/>
<evidence type="ECO:0000256" key="11">
    <source>
        <dbReference type="ARBA" id="ARBA00022777"/>
    </source>
</evidence>
<keyword evidence="10 21" id="KW-0547">Nucleotide-binding</keyword>
<feature type="domain" description="Apple" evidence="28">
    <location>
        <begin position="352"/>
        <end position="432"/>
    </location>
</feature>
<feature type="domain" description="Apple" evidence="28">
    <location>
        <begin position="1222"/>
        <end position="1303"/>
    </location>
</feature>
<dbReference type="GO" id="GO:0004674">
    <property type="term" value="F:protein serine/threonine kinase activity"/>
    <property type="evidence" value="ECO:0007669"/>
    <property type="project" value="UniProtKB-KW"/>
</dbReference>
<name>A0A445DRJ4_ARAHY</name>
<evidence type="ECO:0000256" key="12">
    <source>
        <dbReference type="ARBA" id="ARBA00022840"/>
    </source>
</evidence>
<dbReference type="SMART" id="SM00220">
    <property type="entry name" value="S_TKc"/>
    <property type="match status" value="2"/>
</dbReference>
<dbReference type="PROSITE" id="PS00108">
    <property type="entry name" value="PROTEIN_KINASE_ST"/>
    <property type="match status" value="2"/>
</dbReference>
<dbReference type="SMART" id="SM00108">
    <property type="entry name" value="B_lectin"/>
    <property type="match status" value="2"/>
</dbReference>
<feature type="region of interest" description="Disordered" evidence="22">
    <location>
        <begin position="1685"/>
        <end position="1705"/>
    </location>
</feature>
<keyword evidence="7 23" id="KW-0812">Transmembrane</keyword>
<keyword evidence="30" id="KW-1185">Reference proteome</keyword>
<keyword evidence="4" id="KW-0723">Serine/threonine-protein kinase</keyword>
<dbReference type="GO" id="GO:0048544">
    <property type="term" value="P:recognition of pollen"/>
    <property type="evidence" value="ECO:0007669"/>
    <property type="project" value="InterPro"/>
</dbReference>
<dbReference type="STRING" id="3818.A0A445DRJ4"/>
<dbReference type="Pfam" id="PF08276">
    <property type="entry name" value="PAN_2"/>
    <property type="match status" value="2"/>
</dbReference>
<evidence type="ECO:0000256" key="15">
    <source>
        <dbReference type="ARBA" id="ARBA00023157"/>
    </source>
</evidence>
<keyword evidence="13 23" id="KW-1133">Transmembrane helix</keyword>
<gene>
    <name evidence="29" type="ORF">Ahy_A03g011723</name>
</gene>
<feature type="domain" description="Protein kinase" evidence="25">
    <location>
        <begin position="1394"/>
        <end position="1680"/>
    </location>
</feature>
<evidence type="ECO:0000256" key="17">
    <source>
        <dbReference type="ARBA" id="ARBA00023180"/>
    </source>
</evidence>
<dbReference type="Pfam" id="PF07714">
    <property type="entry name" value="PK_Tyr_Ser-Thr"/>
    <property type="match status" value="2"/>
</dbReference>
<dbReference type="InterPro" id="IPR001480">
    <property type="entry name" value="Bulb-type_lectin_dom"/>
</dbReference>
<dbReference type="PANTHER" id="PTHR27002:SF150">
    <property type="entry name" value="RECEPTOR-LIKE SERINE_THREONINE-PROTEIN KINASE SD1-8"/>
    <property type="match status" value="1"/>
</dbReference>
<dbReference type="InterPro" id="IPR000719">
    <property type="entry name" value="Prot_kinase_dom"/>
</dbReference>
<evidence type="ECO:0000256" key="16">
    <source>
        <dbReference type="ARBA" id="ARBA00023170"/>
    </source>
</evidence>
<protein>
    <recommendedName>
        <fullName evidence="2">non-specific serine/threonine protein kinase</fullName>
        <ecNumber evidence="2">2.7.11.1</ecNumber>
    </recommendedName>
</protein>
<dbReference type="PROSITE" id="PS50927">
    <property type="entry name" value="BULB_LECTIN"/>
    <property type="match status" value="2"/>
</dbReference>
<keyword evidence="6" id="KW-0808">Transferase</keyword>
<evidence type="ECO:0000313" key="30">
    <source>
        <dbReference type="Proteomes" id="UP000289738"/>
    </source>
</evidence>
<keyword evidence="5 20" id="KW-0245">EGF-like domain</keyword>
<dbReference type="FunFam" id="1.10.510.10:FF:000060">
    <property type="entry name" value="G-type lectin S-receptor-like serine/threonine-protein kinase"/>
    <property type="match status" value="2"/>
</dbReference>
<dbReference type="Pfam" id="PF11883">
    <property type="entry name" value="DUF3403"/>
    <property type="match status" value="1"/>
</dbReference>
<comment type="subcellular location">
    <subcellularLocation>
        <location evidence="1">Cell membrane</location>
        <topology evidence="1">Single-pass type I membrane protein</topology>
    </subcellularLocation>
</comment>
<dbReference type="InterPro" id="IPR003609">
    <property type="entry name" value="Pan_app"/>
</dbReference>
<dbReference type="Gene3D" id="3.50.4.10">
    <property type="entry name" value="Hepatocyte Growth Factor"/>
    <property type="match status" value="1"/>
</dbReference>
<feature type="binding site" evidence="21">
    <location>
        <position position="1422"/>
    </location>
    <ligand>
        <name>ATP</name>
        <dbReference type="ChEBI" id="CHEBI:30616"/>
    </ligand>
</feature>
<dbReference type="InterPro" id="IPR022126">
    <property type="entry name" value="S-locus_recpt_kinase"/>
</dbReference>
<dbReference type="Pfam" id="PF12398">
    <property type="entry name" value="DUF3660"/>
    <property type="match status" value="1"/>
</dbReference>
<dbReference type="Gene3D" id="2.90.10.10">
    <property type="entry name" value="Bulb-type lectin domain"/>
    <property type="match status" value="2"/>
</dbReference>
<comment type="caution">
    <text evidence="29">The sequence shown here is derived from an EMBL/GenBank/DDBJ whole genome shotgun (WGS) entry which is preliminary data.</text>
</comment>
<dbReference type="GO" id="GO:0005886">
    <property type="term" value="C:plasma membrane"/>
    <property type="evidence" value="ECO:0007669"/>
    <property type="project" value="UniProtKB-SubCell"/>
</dbReference>
<evidence type="ECO:0000256" key="1">
    <source>
        <dbReference type="ARBA" id="ARBA00004251"/>
    </source>
</evidence>
<evidence type="ECO:0000256" key="5">
    <source>
        <dbReference type="ARBA" id="ARBA00022536"/>
    </source>
</evidence>
<evidence type="ECO:0000256" key="2">
    <source>
        <dbReference type="ARBA" id="ARBA00012513"/>
    </source>
</evidence>
<dbReference type="InterPro" id="IPR011009">
    <property type="entry name" value="Kinase-like_dom_sf"/>
</dbReference>
<comment type="catalytic activity">
    <reaction evidence="19">
        <text>L-seryl-[protein] + ATP = O-phospho-L-seryl-[protein] + ADP + H(+)</text>
        <dbReference type="Rhea" id="RHEA:17989"/>
        <dbReference type="Rhea" id="RHEA-COMP:9863"/>
        <dbReference type="Rhea" id="RHEA-COMP:11604"/>
        <dbReference type="ChEBI" id="CHEBI:15378"/>
        <dbReference type="ChEBI" id="CHEBI:29999"/>
        <dbReference type="ChEBI" id="CHEBI:30616"/>
        <dbReference type="ChEBI" id="CHEBI:83421"/>
        <dbReference type="ChEBI" id="CHEBI:456216"/>
        <dbReference type="EC" id="2.7.11.1"/>
    </reaction>
</comment>
<evidence type="ECO:0000256" key="13">
    <source>
        <dbReference type="ARBA" id="ARBA00022989"/>
    </source>
</evidence>
<feature type="domain" description="Bulb-type lectin" evidence="27">
    <location>
        <begin position="901"/>
        <end position="1026"/>
    </location>
</feature>
<feature type="transmembrane region" description="Helical" evidence="23">
    <location>
        <begin position="1323"/>
        <end position="1344"/>
    </location>
</feature>
<evidence type="ECO:0000256" key="4">
    <source>
        <dbReference type="ARBA" id="ARBA00022527"/>
    </source>
</evidence>
<evidence type="ECO:0000256" key="19">
    <source>
        <dbReference type="ARBA" id="ARBA00048679"/>
    </source>
</evidence>